<dbReference type="NCBIfam" id="TIGR01575">
    <property type="entry name" value="rimI"/>
    <property type="match status" value="1"/>
</dbReference>
<sequence>MEPKREAQPVFDGAIFFRPMHTDDIPVICEIEQESFATPWTAGAFYNELTSNNFAKYLVLEYEGEIAGYGGMWLIMEEAHVTNIAIREKYRGRKLGERLLVEMQQTAVFYGALRMTLEVRPSNLIAQGLYEKMGFRSAGIRRGYYTDNKEDAIIMWADLPKSERLSK</sequence>
<comment type="similarity">
    <text evidence="1">Belongs to the acetyltransferase family. RimI subfamily.</text>
</comment>
<keyword evidence="3 6" id="KW-0808">Transferase</keyword>
<feature type="domain" description="N-acetyltransferase" evidence="5">
    <location>
        <begin position="15"/>
        <end position="160"/>
    </location>
</feature>
<dbReference type="CDD" id="cd04301">
    <property type="entry name" value="NAT_SF"/>
    <property type="match status" value="1"/>
</dbReference>
<proteinExistence type="inferred from homology"/>
<dbReference type="OrthoDB" id="9794566at2"/>
<dbReference type="PANTHER" id="PTHR43420:SF44">
    <property type="entry name" value="ACETYLTRANSFERASE YPEA"/>
    <property type="match status" value="1"/>
</dbReference>
<protein>
    <submittedName>
        <fullName evidence="6">Ribosomal-protein-alanine acetyltransferase</fullName>
    </submittedName>
</protein>
<dbReference type="GO" id="GO:0008080">
    <property type="term" value="F:N-acetyltransferase activity"/>
    <property type="evidence" value="ECO:0007669"/>
    <property type="project" value="InterPro"/>
</dbReference>
<organism evidence="6 7">
    <name type="scientific">Paenibacillus elgii</name>
    <dbReference type="NCBI Taxonomy" id="189691"/>
    <lineage>
        <taxon>Bacteria</taxon>
        <taxon>Bacillati</taxon>
        <taxon>Bacillota</taxon>
        <taxon>Bacilli</taxon>
        <taxon>Bacillales</taxon>
        <taxon>Paenibacillaceae</taxon>
        <taxon>Paenibacillus</taxon>
    </lineage>
</organism>
<evidence type="ECO:0000256" key="2">
    <source>
        <dbReference type="ARBA" id="ARBA00022490"/>
    </source>
</evidence>
<evidence type="ECO:0000256" key="3">
    <source>
        <dbReference type="ARBA" id="ARBA00022679"/>
    </source>
</evidence>
<dbReference type="Pfam" id="PF00583">
    <property type="entry name" value="Acetyltransf_1"/>
    <property type="match status" value="1"/>
</dbReference>
<comment type="caution">
    <text evidence="6">The sequence shown here is derived from an EMBL/GenBank/DDBJ whole genome shotgun (WGS) entry which is preliminary data.</text>
</comment>
<evidence type="ECO:0000256" key="1">
    <source>
        <dbReference type="ARBA" id="ARBA00005395"/>
    </source>
</evidence>
<dbReference type="InterPro" id="IPR016181">
    <property type="entry name" value="Acyl_CoA_acyltransferase"/>
</dbReference>
<gene>
    <name evidence="6" type="ORF">AV654_00010</name>
</gene>
<dbReference type="PROSITE" id="PS51186">
    <property type="entry name" value="GNAT"/>
    <property type="match status" value="1"/>
</dbReference>
<evidence type="ECO:0000256" key="4">
    <source>
        <dbReference type="ARBA" id="ARBA00023315"/>
    </source>
</evidence>
<name>A0A165RPV1_9BACL</name>
<evidence type="ECO:0000313" key="7">
    <source>
        <dbReference type="Proteomes" id="UP000076563"/>
    </source>
</evidence>
<keyword evidence="4" id="KW-0012">Acyltransferase</keyword>
<dbReference type="Proteomes" id="UP000076563">
    <property type="component" value="Unassembled WGS sequence"/>
</dbReference>
<evidence type="ECO:0000313" key="6">
    <source>
        <dbReference type="EMBL" id="KZE84331.1"/>
    </source>
</evidence>
<dbReference type="eggNOG" id="COG0456">
    <property type="taxonomic scope" value="Bacteria"/>
</dbReference>
<dbReference type="EMBL" id="LQRA01000001">
    <property type="protein sequence ID" value="KZE84331.1"/>
    <property type="molecule type" value="Genomic_DNA"/>
</dbReference>
<dbReference type="RefSeq" id="WP_063177499.1">
    <property type="nucleotide sequence ID" value="NZ_LQRA01000001.1"/>
</dbReference>
<dbReference type="AlphaFoldDB" id="A0A165RPV1"/>
<dbReference type="InterPro" id="IPR006464">
    <property type="entry name" value="AcTrfase_RimI/Ard1"/>
</dbReference>
<keyword evidence="2" id="KW-0963">Cytoplasm</keyword>
<reference evidence="7" key="1">
    <citation type="submission" date="2016-01" db="EMBL/GenBank/DDBJ databases">
        <title>Draft genome of Chromobacterium sp. F49.</title>
        <authorList>
            <person name="Hong K.W."/>
        </authorList>
    </citation>
    <scope>NUCLEOTIDE SEQUENCE [LARGE SCALE GENOMIC DNA]</scope>
    <source>
        <strain evidence="7">M63</strain>
    </source>
</reference>
<evidence type="ECO:0000259" key="5">
    <source>
        <dbReference type="PROSITE" id="PS51186"/>
    </source>
</evidence>
<dbReference type="InterPro" id="IPR050680">
    <property type="entry name" value="YpeA/RimI_acetyltransf"/>
</dbReference>
<dbReference type="STRING" id="1007103.GCA_000213315_04533"/>
<keyword evidence="7" id="KW-1185">Reference proteome</keyword>
<dbReference type="Gene3D" id="3.40.630.30">
    <property type="match status" value="1"/>
</dbReference>
<dbReference type="PANTHER" id="PTHR43420">
    <property type="entry name" value="ACETYLTRANSFERASE"/>
    <property type="match status" value="1"/>
</dbReference>
<dbReference type="SUPFAM" id="SSF55729">
    <property type="entry name" value="Acyl-CoA N-acyltransferases (Nat)"/>
    <property type="match status" value="1"/>
</dbReference>
<accession>A0A165RPV1</accession>
<dbReference type="InterPro" id="IPR000182">
    <property type="entry name" value="GNAT_dom"/>
</dbReference>